<dbReference type="Gene3D" id="1.10.510.10">
    <property type="entry name" value="Transferase(Phosphotransferase) domain 1"/>
    <property type="match status" value="1"/>
</dbReference>
<dbReference type="InterPro" id="IPR000719">
    <property type="entry name" value="Prot_kinase_dom"/>
</dbReference>
<feature type="transmembrane region" description="Helical" evidence="8">
    <location>
        <begin position="382"/>
        <end position="403"/>
    </location>
</feature>
<organism evidence="11 12">
    <name type="scientific">Desulfuromonas soudanensis</name>
    <dbReference type="NCBI Taxonomy" id="1603606"/>
    <lineage>
        <taxon>Bacteria</taxon>
        <taxon>Pseudomonadati</taxon>
        <taxon>Thermodesulfobacteriota</taxon>
        <taxon>Desulfuromonadia</taxon>
        <taxon>Desulfuromonadales</taxon>
        <taxon>Desulfuromonadaceae</taxon>
        <taxon>Desulfuromonas</taxon>
    </lineage>
</organism>
<feature type="chain" id="PRO_5005791866" description="non-specific serine/threonine protein kinase" evidence="9">
    <location>
        <begin position="22"/>
        <end position="842"/>
    </location>
</feature>
<dbReference type="GO" id="GO:0004674">
    <property type="term" value="F:protein serine/threonine kinase activity"/>
    <property type="evidence" value="ECO:0007669"/>
    <property type="project" value="UniProtKB-KW"/>
</dbReference>
<evidence type="ECO:0000256" key="8">
    <source>
        <dbReference type="SAM" id="Phobius"/>
    </source>
</evidence>
<dbReference type="PATRIC" id="fig|1603606.3.peg.3007"/>
<keyword evidence="6 7" id="KW-0067">ATP-binding</keyword>
<keyword evidence="8" id="KW-0472">Membrane</keyword>
<keyword evidence="12" id="KW-1185">Reference proteome</keyword>
<keyword evidence="8" id="KW-1133">Transmembrane helix</keyword>
<keyword evidence="9" id="KW-0732">Signal</keyword>
<dbReference type="OrthoDB" id="9801841at2"/>
<dbReference type="PANTHER" id="PTHR43289:SF6">
    <property type="entry name" value="SERINE_THREONINE-PROTEIN KINASE NEKL-3"/>
    <property type="match status" value="1"/>
</dbReference>
<dbReference type="SMART" id="SM01080">
    <property type="entry name" value="CHASE2"/>
    <property type="match status" value="1"/>
</dbReference>
<evidence type="ECO:0000313" key="11">
    <source>
        <dbReference type="EMBL" id="ALC17514.1"/>
    </source>
</evidence>
<evidence type="ECO:0000256" key="3">
    <source>
        <dbReference type="ARBA" id="ARBA00022679"/>
    </source>
</evidence>
<keyword evidence="2 11" id="KW-0723">Serine/threonine-protein kinase</keyword>
<reference evidence="11 12" key="1">
    <citation type="submission" date="2015-07" db="EMBL/GenBank/DDBJ databases">
        <title>Isolation and Genomic Characterization of a Novel Halophilic Metal-Reducing Deltaproteobacterium from the Deep Subsurface.</title>
        <authorList>
            <person name="Badalamenti J.P."/>
            <person name="Summers Z.M."/>
            <person name="Gralnick J.A."/>
            <person name="Bond D.R."/>
        </authorList>
    </citation>
    <scope>NUCLEOTIDE SEQUENCE [LARGE SCALE GENOMIC DNA]</scope>
    <source>
        <strain evidence="11 12">WTL</strain>
    </source>
</reference>
<evidence type="ECO:0000256" key="9">
    <source>
        <dbReference type="SAM" id="SignalP"/>
    </source>
</evidence>
<keyword evidence="8" id="KW-0812">Transmembrane</keyword>
<feature type="binding site" evidence="7">
    <location>
        <position position="604"/>
    </location>
    <ligand>
        <name>ATP</name>
        <dbReference type="ChEBI" id="CHEBI:30616"/>
    </ligand>
</feature>
<dbReference type="EMBL" id="CP010802">
    <property type="protein sequence ID" value="ALC17514.1"/>
    <property type="molecule type" value="Genomic_DNA"/>
</dbReference>
<evidence type="ECO:0000256" key="2">
    <source>
        <dbReference type="ARBA" id="ARBA00022527"/>
    </source>
</evidence>
<name>A0A0M4D4C4_9BACT</name>
<feature type="signal peptide" evidence="9">
    <location>
        <begin position="1"/>
        <end position="21"/>
    </location>
</feature>
<feature type="domain" description="Protein kinase" evidence="10">
    <location>
        <begin position="575"/>
        <end position="842"/>
    </location>
</feature>
<dbReference type="AlphaFoldDB" id="A0A0M4D4C4"/>
<dbReference type="InterPro" id="IPR017441">
    <property type="entry name" value="Protein_kinase_ATP_BS"/>
</dbReference>
<keyword evidence="5 11" id="KW-0418">Kinase</keyword>
<dbReference type="PROSITE" id="PS00107">
    <property type="entry name" value="PROTEIN_KINASE_ATP"/>
    <property type="match status" value="1"/>
</dbReference>
<gene>
    <name evidence="11" type="ORF">DSOUD_2776</name>
</gene>
<dbReference type="PANTHER" id="PTHR43289">
    <property type="entry name" value="MITOGEN-ACTIVATED PROTEIN KINASE KINASE KINASE 20-RELATED"/>
    <property type="match status" value="1"/>
</dbReference>
<dbReference type="InterPro" id="IPR007890">
    <property type="entry name" value="CHASE2"/>
</dbReference>
<dbReference type="FunFam" id="1.10.510.10:FF:000021">
    <property type="entry name" value="Serine/threonine protein kinase"/>
    <property type="match status" value="1"/>
</dbReference>
<dbReference type="SUPFAM" id="SSF56112">
    <property type="entry name" value="Protein kinase-like (PK-like)"/>
    <property type="match status" value="1"/>
</dbReference>
<feature type="transmembrane region" description="Helical" evidence="8">
    <location>
        <begin position="410"/>
        <end position="430"/>
    </location>
</feature>
<dbReference type="RefSeq" id="WP_053551517.1">
    <property type="nucleotide sequence ID" value="NZ_CP010802.1"/>
</dbReference>
<feature type="transmembrane region" description="Helical" evidence="8">
    <location>
        <begin position="436"/>
        <end position="456"/>
    </location>
</feature>
<evidence type="ECO:0000256" key="7">
    <source>
        <dbReference type="PROSITE-ProRule" id="PRU10141"/>
    </source>
</evidence>
<evidence type="ECO:0000256" key="6">
    <source>
        <dbReference type="ARBA" id="ARBA00022840"/>
    </source>
</evidence>
<dbReference type="SMART" id="SM00220">
    <property type="entry name" value="S_TKc"/>
    <property type="match status" value="1"/>
</dbReference>
<protein>
    <recommendedName>
        <fullName evidence="1">non-specific serine/threonine protein kinase</fullName>
        <ecNumber evidence="1">2.7.11.1</ecNumber>
    </recommendedName>
</protein>
<dbReference type="STRING" id="1603606.DSOUD_2776"/>
<dbReference type="InterPro" id="IPR008271">
    <property type="entry name" value="Ser/Thr_kinase_AS"/>
</dbReference>
<evidence type="ECO:0000256" key="5">
    <source>
        <dbReference type="ARBA" id="ARBA00022777"/>
    </source>
</evidence>
<dbReference type="InterPro" id="IPR011009">
    <property type="entry name" value="Kinase-like_dom_sf"/>
</dbReference>
<dbReference type="PROSITE" id="PS00108">
    <property type="entry name" value="PROTEIN_KINASE_ST"/>
    <property type="match status" value="1"/>
</dbReference>
<dbReference type="KEGG" id="des:DSOUD_2776"/>
<dbReference type="Pfam" id="PF05226">
    <property type="entry name" value="CHASE2"/>
    <property type="match status" value="1"/>
</dbReference>
<dbReference type="Gene3D" id="3.30.200.20">
    <property type="entry name" value="Phosphorylase Kinase, domain 1"/>
    <property type="match status" value="1"/>
</dbReference>
<sequence length="842" mass="90673">MKKLLTSTGFLCFCLTLAVLAGALLQAAPLQILDGRIYDQAVKLRRRPSAAGPVALVAIDAASLQELGSWPWPRTEIASMVERLATGGAAAIGLYPLYSSAENNPGLAEIRRLRQDLSAAPAAGGSAGEFAAALAESAGRLDGDARLAAAADRAGNLVLPLRFSLGLPPAGSSSELPPPLKKNSLLPWNPHRDWLSTLSQFRNPLEEGRGEELVAREVSRPVVALTKSARALGHINLLADPDGRLRRVPLGIDYAGRWFPSMALQLAALLRQVPPGDLALGGTDGGFAGVTLGRFLLPTDRHFRQLLDEDDAEAVQVHSFAAVASGAVPVETFRGLPVLIGVTAPGETPLYRLPSGKEAAGVEVAARSLAGLLSPSHLARPWWAFALETLVLLYFGLFLTLVVPRLSLRGGLLILGIFLLTWYGVVGALLVSRGLWFQVGPATLLALLGLALIASLRRRRGTTAGYEDLKLLGLSYQGQGLLDMAHDKFLQCPVADPSIRELLYSLALDFERKRMFNKAVAVYAHILKEGRFKDVKKRVAGLKAMDQTMVFGHKGGKDATLVLHDAASRPTMGRYEILRELGQGAMGTVYLGRDPKINREVAIKTLRYADVEPEQLKGVKARFFREAEAAGRLNHPNIVTIYDAGEEHDMAYLAMEFLDGVDLSRHCTRGHLLPYRQVLKIAAAVADALDYAHRHDLVHRDIKPANIMLLAGGEVKVTDFGIARVMSSSQTQTGVVLGTPSYMSPEQVAGKKVDGRSDLFSLGAVLYEMLSGEKPFKGENLAVLMYNIANGSCPPLSEVAPSLPPCCALIVDRLLAKGITRRYRSAAQVAESLRACLAGEKR</sequence>
<keyword evidence="4 7" id="KW-0547">Nucleotide-binding</keyword>
<keyword evidence="3" id="KW-0808">Transferase</keyword>
<dbReference type="CDD" id="cd14014">
    <property type="entry name" value="STKc_PknB_like"/>
    <property type="match status" value="1"/>
</dbReference>
<dbReference type="EC" id="2.7.11.1" evidence="1"/>
<dbReference type="Proteomes" id="UP000057158">
    <property type="component" value="Chromosome"/>
</dbReference>
<accession>A0A0M4D4C4</accession>
<evidence type="ECO:0000256" key="4">
    <source>
        <dbReference type="ARBA" id="ARBA00022741"/>
    </source>
</evidence>
<proteinExistence type="predicted"/>
<evidence type="ECO:0000313" key="12">
    <source>
        <dbReference type="Proteomes" id="UP000057158"/>
    </source>
</evidence>
<evidence type="ECO:0000259" key="10">
    <source>
        <dbReference type="PROSITE" id="PS50011"/>
    </source>
</evidence>
<dbReference type="PROSITE" id="PS50011">
    <property type="entry name" value="PROTEIN_KINASE_DOM"/>
    <property type="match status" value="1"/>
</dbReference>
<evidence type="ECO:0000256" key="1">
    <source>
        <dbReference type="ARBA" id="ARBA00012513"/>
    </source>
</evidence>
<dbReference type="Pfam" id="PF00069">
    <property type="entry name" value="Pkinase"/>
    <property type="match status" value="1"/>
</dbReference>
<dbReference type="GO" id="GO:0005524">
    <property type="term" value="F:ATP binding"/>
    <property type="evidence" value="ECO:0007669"/>
    <property type="project" value="UniProtKB-UniRule"/>
</dbReference>